<reference evidence="2" key="1">
    <citation type="submission" date="2020-07" db="EMBL/GenBank/DDBJ databases">
        <title>Koleobacter methoxysyntrophicus gen. nov., sp. nov., a novel anaerobic bacterium isolated from deep subsurface oil field and proposal of Koleobacterales ord. nov. in the phylum Firmicutes.</title>
        <authorList>
            <person name="Sakamoto S."/>
            <person name="Tamaki H."/>
        </authorList>
    </citation>
    <scope>NUCLEOTIDE SEQUENCE</scope>
    <source>
        <strain evidence="2">NRmbB1</strain>
    </source>
</reference>
<evidence type="ECO:0000256" key="1">
    <source>
        <dbReference type="SAM" id="Phobius"/>
    </source>
</evidence>
<dbReference type="EMBL" id="CP059066">
    <property type="protein sequence ID" value="QSQ08459.1"/>
    <property type="molecule type" value="Genomic_DNA"/>
</dbReference>
<keyword evidence="1" id="KW-1133">Transmembrane helix</keyword>
<gene>
    <name evidence="2" type="ORF">H0A61_00781</name>
</gene>
<keyword evidence="1" id="KW-0812">Transmembrane</keyword>
<evidence type="ECO:0000313" key="2">
    <source>
        <dbReference type="EMBL" id="QSQ08459.1"/>
    </source>
</evidence>
<sequence length="39" mass="4515">MEEKMAPGSGGFYPYYDLSFLIFLILILLLLGSGKKRFW</sequence>
<keyword evidence="1" id="KW-0472">Membrane</keyword>
<proteinExistence type="predicted"/>
<dbReference type="KEGG" id="kme:H0A61_00781"/>
<name>A0A8A0RLR4_9FIRM</name>
<keyword evidence="3" id="KW-1185">Reference proteome</keyword>
<organism evidence="2 3">
    <name type="scientific">Koleobacter methoxysyntrophicus</name>
    <dbReference type="NCBI Taxonomy" id="2751313"/>
    <lineage>
        <taxon>Bacteria</taxon>
        <taxon>Bacillati</taxon>
        <taxon>Bacillota</taxon>
        <taxon>Clostridia</taxon>
        <taxon>Koleobacterales</taxon>
        <taxon>Koleobacteraceae</taxon>
        <taxon>Koleobacter</taxon>
    </lineage>
</organism>
<evidence type="ECO:0000313" key="3">
    <source>
        <dbReference type="Proteomes" id="UP000662904"/>
    </source>
</evidence>
<protein>
    <submittedName>
        <fullName evidence="2">Uncharacterized protein</fullName>
    </submittedName>
</protein>
<dbReference type="AlphaFoldDB" id="A0A8A0RLR4"/>
<accession>A0A8A0RLR4</accession>
<feature type="transmembrane region" description="Helical" evidence="1">
    <location>
        <begin position="12"/>
        <end position="31"/>
    </location>
</feature>
<dbReference type="Proteomes" id="UP000662904">
    <property type="component" value="Chromosome"/>
</dbReference>